<dbReference type="InterPro" id="IPR009016">
    <property type="entry name" value="Fe_hydrogenase"/>
</dbReference>
<dbReference type="SMART" id="SM00902">
    <property type="entry name" value="Fe_hyd_SSU"/>
    <property type="match status" value="1"/>
</dbReference>
<dbReference type="PROSITE" id="PS51379">
    <property type="entry name" value="4FE4S_FER_2"/>
    <property type="match status" value="2"/>
</dbReference>
<dbReference type="Gene3D" id="3.40.50.1780">
    <property type="match status" value="1"/>
</dbReference>
<dbReference type="NCBIfam" id="TIGR02512">
    <property type="entry name" value="FeFe_hydrog_A"/>
    <property type="match status" value="1"/>
</dbReference>
<dbReference type="InterPro" id="IPR013352">
    <property type="entry name" value="Fe_hydrogenase_subset"/>
</dbReference>
<dbReference type="InterPro" id="IPR017900">
    <property type="entry name" value="4Fe4S_Fe_S_CS"/>
</dbReference>
<dbReference type="InterPro" id="IPR050340">
    <property type="entry name" value="Cytosolic_Fe-S_CAF"/>
</dbReference>
<dbReference type="Gene3D" id="3.30.70.20">
    <property type="match status" value="1"/>
</dbReference>
<accession>A0A6I7D900</accession>
<dbReference type="Pfam" id="PF02906">
    <property type="entry name" value="Fe_hyd_lg_C"/>
    <property type="match status" value="1"/>
</dbReference>
<dbReference type="PROSITE" id="PS00198">
    <property type="entry name" value="4FE4S_FER_1"/>
    <property type="match status" value="2"/>
</dbReference>
<evidence type="ECO:0000256" key="2">
    <source>
        <dbReference type="ARBA" id="ARBA00023004"/>
    </source>
</evidence>
<dbReference type="Gene3D" id="4.10.260.20">
    <property type="entry name" value="Iron hydrogenase, small subunit"/>
    <property type="match status" value="1"/>
</dbReference>
<dbReference type="AlphaFoldDB" id="A0A6I7D900"/>
<dbReference type="KEGG" id="pcol:F1325_05590"/>
<keyword evidence="6" id="KW-1185">Reference proteome</keyword>
<dbReference type="PANTHER" id="PTHR11615">
    <property type="entry name" value="NITRATE, FORMATE, IRON DEHYDROGENASE"/>
    <property type="match status" value="1"/>
</dbReference>
<keyword evidence="3" id="KW-0411">Iron-sulfur</keyword>
<dbReference type="InterPro" id="IPR004108">
    <property type="entry name" value="Fe_hydrogenase_lsu_C"/>
</dbReference>
<gene>
    <name evidence="5" type="ORF">F1325_05590</name>
</gene>
<dbReference type="RefSeq" id="WP_109373453.1">
    <property type="nucleotide sequence ID" value="NZ_CAXOMZ010000002.1"/>
</dbReference>
<keyword evidence="1" id="KW-0479">Metal-binding</keyword>
<dbReference type="InterPro" id="IPR036991">
    <property type="entry name" value="Fe_hydrogenase_ssu_sf"/>
</dbReference>
<dbReference type="Pfam" id="PF02256">
    <property type="entry name" value="Fe_hyd_SSU"/>
    <property type="match status" value="1"/>
</dbReference>
<keyword evidence="2" id="KW-0408">Iron</keyword>
<evidence type="ECO:0000313" key="5">
    <source>
        <dbReference type="EMBL" id="QHN09960.1"/>
    </source>
</evidence>
<name>A0A6I7D900_9GAMM</name>
<protein>
    <submittedName>
        <fullName evidence="5">Hydrogenase</fullName>
    </submittedName>
</protein>
<feature type="domain" description="4Fe-4S ferredoxin-type" evidence="4">
    <location>
        <begin position="77"/>
        <end position="106"/>
    </location>
</feature>
<dbReference type="EMBL" id="CP043925">
    <property type="protein sequence ID" value="QHN09960.1"/>
    <property type="molecule type" value="Genomic_DNA"/>
</dbReference>
<dbReference type="GO" id="GO:0005506">
    <property type="term" value="F:iron ion binding"/>
    <property type="evidence" value="ECO:0007669"/>
    <property type="project" value="InterPro"/>
</dbReference>
<dbReference type="Gene3D" id="3.40.950.10">
    <property type="entry name" value="Fe-only Hydrogenase (Larger Subunit), Chain L, domain 3"/>
    <property type="match status" value="1"/>
</dbReference>
<dbReference type="GO" id="GO:0051536">
    <property type="term" value="F:iron-sulfur cluster binding"/>
    <property type="evidence" value="ECO:0007669"/>
    <property type="project" value="UniProtKB-KW"/>
</dbReference>
<dbReference type="Proteomes" id="UP000464700">
    <property type="component" value="Chromosome"/>
</dbReference>
<dbReference type="SUPFAM" id="SSF54862">
    <property type="entry name" value="4Fe-4S ferredoxins"/>
    <property type="match status" value="1"/>
</dbReference>
<reference evidence="5 6" key="1">
    <citation type="submission" date="2019-09" db="EMBL/GenBank/DDBJ databases">
        <title>Emergence of a chromosome-mediated tetracycline resistance gene in Proteus strain.</title>
        <authorList>
            <person name="He D."/>
            <person name="Wang L."/>
        </authorList>
    </citation>
    <scope>NUCLEOTIDE SEQUENCE [LARGE SCALE GENOMIC DNA]</scope>
    <source>
        <strain evidence="5 6">T60</strain>
    </source>
</reference>
<dbReference type="InterPro" id="IPR003149">
    <property type="entry name" value="Fe_hydrogenase_ssu"/>
</dbReference>
<feature type="domain" description="4Fe-4S ferredoxin-type" evidence="4">
    <location>
        <begin position="107"/>
        <end position="136"/>
    </location>
</feature>
<sequence length="518" mass="56842">MKSILPTKEESDEKLLSRRSFFSFAGKMSLAAGVTAVTAGCDGNISGGTGWVPEQYNAKGTFPVQVRGRIPIDPNNVAICRDDKKCILCGQCVEVCEKVQTVMGNYDLPLIDSVPCIDCGQCTLWCPTGAITEVDDTDKVIRALLDPTLHVVVQTAPATRVALGEEFGMQPGKDIELLQVAALRKLGFDKVFDTNFSADLTIMEEATELLQRIQNNGVLPQFTSCSPGWVKFCEMFYPELIPNLSSAKSPMTMLGTMIKTYYAKEQNIDPTKIVSVAIMPCTAKKSEAARPEMNGASVLWEKPDLRDVDIVLTTRELARLIKSHNIDLTSLQPANYDRLMSEYSGAGAIFGVTGGVMEAAVRTSYYFITGERPPEPLFNLQPVRGLEGIKEAALDIPGVGEIRVAVCSGMGNARPVLEAIQKGEKQWHFVEFMGCPGGCIAGGGQPRSALPPSDEIRALRMKALYSKDERATIRLSYENSEIQSIYKQFLGEPCGERAHQLLHTHYQDRSIHFNKKKA</sequence>
<evidence type="ECO:0000256" key="1">
    <source>
        <dbReference type="ARBA" id="ARBA00022723"/>
    </source>
</evidence>
<organism evidence="5 6">
    <name type="scientific">Proteus columbae</name>
    <dbReference type="NCBI Taxonomy" id="1987580"/>
    <lineage>
        <taxon>Bacteria</taxon>
        <taxon>Pseudomonadati</taxon>
        <taxon>Pseudomonadota</taxon>
        <taxon>Gammaproteobacteria</taxon>
        <taxon>Enterobacterales</taxon>
        <taxon>Morganellaceae</taxon>
        <taxon>Proteus</taxon>
    </lineage>
</organism>
<proteinExistence type="predicted"/>
<dbReference type="SUPFAM" id="SSF53920">
    <property type="entry name" value="Fe-only hydrogenase"/>
    <property type="match status" value="1"/>
</dbReference>
<evidence type="ECO:0000313" key="6">
    <source>
        <dbReference type="Proteomes" id="UP000464700"/>
    </source>
</evidence>
<dbReference type="InterPro" id="IPR017896">
    <property type="entry name" value="4Fe4S_Fe-S-bd"/>
</dbReference>
<evidence type="ECO:0000256" key="3">
    <source>
        <dbReference type="ARBA" id="ARBA00023014"/>
    </source>
</evidence>
<dbReference type="GO" id="GO:0008901">
    <property type="term" value="F:ferredoxin hydrogenase activity"/>
    <property type="evidence" value="ECO:0007669"/>
    <property type="project" value="InterPro"/>
</dbReference>
<evidence type="ECO:0000259" key="4">
    <source>
        <dbReference type="PROSITE" id="PS51379"/>
    </source>
</evidence>